<feature type="compositionally biased region" description="Polar residues" evidence="1">
    <location>
        <begin position="21"/>
        <end position="31"/>
    </location>
</feature>
<evidence type="ECO:0000313" key="3">
    <source>
        <dbReference type="Proteomes" id="UP000054567"/>
    </source>
</evidence>
<dbReference type="AlphaFoldDB" id="A0A0J6I009"/>
<reference evidence="3" key="2">
    <citation type="journal article" date="2009" name="Genome Res.">
        <title>Comparative genomic analyses of the human fungal pathogens Coccidioides and their relatives.</title>
        <authorList>
            <person name="Sharpton T.J."/>
            <person name="Stajich J.E."/>
            <person name="Rounsley S.D."/>
            <person name="Gardner M.J."/>
            <person name="Wortman J.R."/>
            <person name="Jordar V.S."/>
            <person name="Maiti R."/>
            <person name="Kodira C.D."/>
            <person name="Neafsey D.E."/>
            <person name="Zeng Q."/>
            <person name="Hung C.-Y."/>
            <person name="McMahan C."/>
            <person name="Muszewska A."/>
            <person name="Grynberg M."/>
            <person name="Mandel M.A."/>
            <person name="Kellner E.M."/>
            <person name="Barker B.M."/>
            <person name="Galgiani J.N."/>
            <person name="Orbach M.J."/>
            <person name="Kirkland T.N."/>
            <person name="Cole G.T."/>
            <person name="Henn M.R."/>
            <person name="Birren B.W."/>
            <person name="Taylor J.W."/>
        </authorList>
    </citation>
    <scope>NUCLEOTIDE SEQUENCE [LARGE SCALE GENOMIC DNA]</scope>
    <source>
        <strain evidence="3">RMSCC 3488</strain>
    </source>
</reference>
<dbReference type="EMBL" id="DS268109">
    <property type="protein sequence ID" value="KMM64577.1"/>
    <property type="molecule type" value="Genomic_DNA"/>
</dbReference>
<proteinExistence type="predicted"/>
<reference evidence="2 3" key="1">
    <citation type="submission" date="2007-06" db="EMBL/GenBank/DDBJ databases">
        <title>The Genome Sequence of Coccidioides posadasii RMSCC_3488.</title>
        <authorList>
            <consortium name="Coccidioides Genome Resources Consortium"/>
            <consortium name="The Broad Institute Genome Sequencing Platform"/>
            <person name="Henn M.R."/>
            <person name="Sykes S."/>
            <person name="Young S."/>
            <person name="Jaffe D."/>
            <person name="Berlin A."/>
            <person name="Alvarez P."/>
            <person name="Butler J."/>
            <person name="Gnerre S."/>
            <person name="Grabherr M."/>
            <person name="Mauceli E."/>
            <person name="Brockman W."/>
            <person name="Kodira C."/>
            <person name="Alvarado L."/>
            <person name="Zeng Q."/>
            <person name="Crawford M."/>
            <person name="Antoine C."/>
            <person name="Devon K."/>
            <person name="Galgiani J."/>
            <person name="Orsborn K."/>
            <person name="Lewis M.L."/>
            <person name="Nusbaum C."/>
            <person name="Galagan J."/>
            <person name="Birren B."/>
        </authorList>
    </citation>
    <scope>NUCLEOTIDE SEQUENCE [LARGE SCALE GENOMIC DNA]</scope>
    <source>
        <strain evidence="2 3">RMSCC 3488</strain>
    </source>
</reference>
<gene>
    <name evidence="2" type="ORF">CPAG_00929</name>
</gene>
<dbReference type="VEuPathDB" id="FungiDB:CPAG_00929"/>
<protein>
    <submittedName>
        <fullName evidence="2">Uncharacterized protein</fullName>
    </submittedName>
</protein>
<sequence>MTVEWRPTSEKAGRSFCRWGTKQSNPDASQSLHKNQFAEACVYDIHVMNGAETPSTSIGIPLQPKIQLERRQVIPMLAML</sequence>
<accession>A0A0J6I009</accession>
<evidence type="ECO:0000313" key="2">
    <source>
        <dbReference type="EMBL" id="KMM64577.1"/>
    </source>
</evidence>
<evidence type="ECO:0000256" key="1">
    <source>
        <dbReference type="SAM" id="MobiDB-lite"/>
    </source>
</evidence>
<organism evidence="2 3">
    <name type="scientific">Coccidioides posadasii RMSCC 3488</name>
    <dbReference type="NCBI Taxonomy" id="454284"/>
    <lineage>
        <taxon>Eukaryota</taxon>
        <taxon>Fungi</taxon>
        <taxon>Dikarya</taxon>
        <taxon>Ascomycota</taxon>
        <taxon>Pezizomycotina</taxon>
        <taxon>Eurotiomycetes</taxon>
        <taxon>Eurotiomycetidae</taxon>
        <taxon>Onygenales</taxon>
        <taxon>Onygenaceae</taxon>
        <taxon>Coccidioides</taxon>
    </lineage>
</organism>
<dbReference type="Proteomes" id="UP000054567">
    <property type="component" value="Unassembled WGS sequence"/>
</dbReference>
<feature type="region of interest" description="Disordered" evidence="1">
    <location>
        <begin position="1"/>
        <end position="31"/>
    </location>
</feature>
<name>A0A0J6I009_COCPO</name>
<reference evidence="3" key="3">
    <citation type="journal article" date="2010" name="Genome Res.">
        <title>Population genomic sequencing of Coccidioides fungi reveals recent hybridization and transposon control.</title>
        <authorList>
            <person name="Neafsey D.E."/>
            <person name="Barker B.M."/>
            <person name="Sharpton T.J."/>
            <person name="Stajich J.E."/>
            <person name="Park D.J."/>
            <person name="Whiston E."/>
            <person name="Hung C.-Y."/>
            <person name="McMahan C."/>
            <person name="White J."/>
            <person name="Sykes S."/>
            <person name="Heiman D."/>
            <person name="Young S."/>
            <person name="Zeng Q."/>
            <person name="Abouelleil A."/>
            <person name="Aftuck L."/>
            <person name="Bessette D."/>
            <person name="Brown A."/>
            <person name="FitzGerald M."/>
            <person name="Lui A."/>
            <person name="Macdonald J.P."/>
            <person name="Priest M."/>
            <person name="Orbach M.J."/>
            <person name="Galgiani J.N."/>
            <person name="Kirkland T.N."/>
            <person name="Cole G.T."/>
            <person name="Birren B.W."/>
            <person name="Henn M.R."/>
            <person name="Taylor J.W."/>
            <person name="Rounsley S.D."/>
        </authorList>
    </citation>
    <scope>NUCLEOTIDE SEQUENCE [LARGE SCALE GENOMIC DNA]</scope>
    <source>
        <strain evidence="3">RMSCC 3488</strain>
    </source>
</reference>